<feature type="compositionally biased region" description="Basic and acidic residues" evidence="4">
    <location>
        <begin position="241"/>
        <end position="250"/>
    </location>
</feature>
<evidence type="ECO:0000256" key="1">
    <source>
        <dbReference type="ARBA" id="ARBA00022737"/>
    </source>
</evidence>
<feature type="region of interest" description="Disordered" evidence="4">
    <location>
        <begin position="646"/>
        <end position="674"/>
    </location>
</feature>
<feature type="compositionally biased region" description="Basic and acidic residues" evidence="4">
    <location>
        <begin position="18"/>
        <end position="42"/>
    </location>
</feature>
<reference evidence="6 7" key="1">
    <citation type="submission" date="2011-10" db="EMBL/GenBank/DDBJ databases">
        <authorList>
            <person name="Genoscope - CEA"/>
        </authorList>
    </citation>
    <scope>NUCLEOTIDE SEQUENCE [LARGE SCALE GENOMIC DNA]</scope>
    <source>
        <strain evidence="6 7">RCC 1105</strain>
    </source>
</reference>
<evidence type="ECO:0000256" key="5">
    <source>
        <dbReference type="SAM" id="Phobius"/>
    </source>
</evidence>
<keyword evidence="5" id="KW-0472">Membrane</keyword>
<dbReference type="Pfam" id="PF13174">
    <property type="entry name" value="TPR_6"/>
    <property type="match status" value="1"/>
</dbReference>
<dbReference type="SUPFAM" id="SSF48452">
    <property type="entry name" value="TPR-like"/>
    <property type="match status" value="2"/>
</dbReference>
<feature type="compositionally biased region" description="Basic and acidic residues" evidence="4">
    <location>
        <begin position="646"/>
        <end position="666"/>
    </location>
</feature>
<keyword evidence="7" id="KW-1185">Reference proteome</keyword>
<dbReference type="PANTHER" id="PTHR45586">
    <property type="entry name" value="TPR REPEAT-CONTAINING PROTEIN PA4667"/>
    <property type="match status" value="1"/>
</dbReference>
<evidence type="ECO:0000256" key="3">
    <source>
        <dbReference type="PROSITE-ProRule" id="PRU00339"/>
    </source>
</evidence>
<feature type="repeat" description="TPR" evidence="3">
    <location>
        <begin position="525"/>
        <end position="558"/>
    </location>
</feature>
<keyword evidence="5" id="KW-1133">Transmembrane helix</keyword>
<dbReference type="EMBL" id="FO082275">
    <property type="protein sequence ID" value="CCO16000.1"/>
    <property type="molecule type" value="Genomic_DNA"/>
</dbReference>
<dbReference type="PROSITE" id="PS50005">
    <property type="entry name" value="TPR"/>
    <property type="match status" value="1"/>
</dbReference>
<evidence type="ECO:0000313" key="6">
    <source>
        <dbReference type="EMBL" id="CCO16000.1"/>
    </source>
</evidence>
<dbReference type="SMART" id="SM00028">
    <property type="entry name" value="TPR"/>
    <property type="match status" value="5"/>
</dbReference>
<dbReference type="InterPro" id="IPR051012">
    <property type="entry name" value="CellSynth/LPSAsmb/PSIAsmb"/>
</dbReference>
<accession>K8EU73</accession>
<dbReference type="AlphaFoldDB" id="K8EU73"/>
<name>K8EU73_9CHLO</name>
<gene>
    <name evidence="6" type="ORF">Bathy04g00490</name>
</gene>
<sequence length="674" mass="75835">MTEENDDLNGTTTTTHRSAPDDDGGLRNRRKNGGDGVKERRNGLSSSEAARKKKKERRDSLDQMRKREQNRIPLIEQSTKYIFYTLLVLLLALVIPIALRQLANKMVGLNDKKKSSSSFFGAKTLLKKWSLIDSKSTDTKLLLGDMYRADMDTDEAIETLREVTVKYDSALKQQEEEKKSGSGSSESLKAKSKEASVRLALALLDKADGNAAKSPLGFTHDKTPLVEAKYNLKKAKAIEEELQTRRKDGGKDDDDNDEDNKNVNKIEIEVALSRVYQHERDFPSAVAILNEALEKKPSSTEARWQLAVAHQGAGDCQSALEQYRVLIEDAKVKHAHVYLRASMCLLHGRKKEDNSTKPLKMHSISGKGVKTKVDPSPEEVVQAISYLEAATTIDSSLGHAWMQLGLAHVLRNAPREAIGPLERAKKELGENSLTADFHLAAAYQQANRCKDAIPLLMNVAQKSREQHERMMHIDNMKDGRAQKLESSIPAHEAFLRAGGCKFLMGEVDGAIELYREALVSSDKFAPALVNWGIALEHKKEYDKAEEKYKLAVEKNPNMAEAYARWGTLNFGQARTLVQAFVHKRREEKNKKKVWKDPEESKERKELGALIDAAFSRLEKAAALDPNHSINQRLSFMRQQAKALIKEVEGKNAKMDEPWDLKEERESSQQQQQQQ</sequence>
<organism evidence="6 7">
    <name type="scientific">Bathycoccus prasinos</name>
    <dbReference type="NCBI Taxonomy" id="41875"/>
    <lineage>
        <taxon>Eukaryota</taxon>
        <taxon>Viridiplantae</taxon>
        <taxon>Chlorophyta</taxon>
        <taxon>Mamiellophyceae</taxon>
        <taxon>Mamiellales</taxon>
        <taxon>Bathycoccaceae</taxon>
        <taxon>Bathycoccus</taxon>
    </lineage>
</organism>
<feature type="compositionally biased region" description="Polar residues" evidence="4">
    <location>
        <begin position="8"/>
        <end position="17"/>
    </location>
</feature>
<keyword evidence="5" id="KW-0812">Transmembrane</keyword>
<dbReference type="InterPro" id="IPR011990">
    <property type="entry name" value="TPR-like_helical_dom_sf"/>
</dbReference>
<dbReference type="RefSeq" id="XP_007513475.1">
    <property type="nucleotide sequence ID" value="XM_007513413.1"/>
</dbReference>
<evidence type="ECO:0000256" key="4">
    <source>
        <dbReference type="SAM" id="MobiDB-lite"/>
    </source>
</evidence>
<evidence type="ECO:0000256" key="2">
    <source>
        <dbReference type="ARBA" id="ARBA00022803"/>
    </source>
</evidence>
<keyword evidence="2 3" id="KW-0802">TPR repeat</keyword>
<dbReference type="InterPro" id="IPR019734">
    <property type="entry name" value="TPR_rpt"/>
</dbReference>
<feature type="region of interest" description="Disordered" evidence="4">
    <location>
        <begin position="241"/>
        <end position="260"/>
    </location>
</feature>
<keyword evidence="1" id="KW-0677">Repeat</keyword>
<feature type="transmembrane region" description="Helical" evidence="5">
    <location>
        <begin position="81"/>
        <end position="99"/>
    </location>
</feature>
<dbReference type="Proteomes" id="UP000198341">
    <property type="component" value="Chromosome 4"/>
</dbReference>
<proteinExistence type="predicted"/>
<dbReference type="GeneID" id="19016075"/>
<protein>
    <submittedName>
        <fullName evidence="6">Uncharacterized protein</fullName>
    </submittedName>
</protein>
<dbReference type="PANTHER" id="PTHR45586:SF1">
    <property type="entry name" value="LIPOPOLYSACCHARIDE ASSEMBLY PROTEIN B"/>
    <property type="match status" value="1"/>
</dbReference>
<dbReference type="Gene3D" id="1.25.40.10">
    <property type="entry name" value="Tetratricopeptide repeat domain"/>
    <property type="match status" value="3"/>
</dbReference>
<evidence type="ECO:0000313" key="7">
    <source>
        <dbReference type="Proteomes" id="UP000198341"/>
    </source>
</evidence>
<feature type="region of interest" description="Disordered" evidence="4">
    <location>
        <begin position="1"/>
        <end position="65"/>
    </location>
</feature>
<dbReference type="Pfam" id="PF13432">
    <property type="entry name" value="TPR_16"/>
    <property type="match status" value="2"/>
</dbReference>
<dbReference type="KEGG" id="bpg:Bathy04g00490"/>